<dbReference type="EMBL" id="CP039865">
    <property type="protein sequence ID" value="QCK88277.1"/>
    <property type="molecule type" value="Genomic_DNA"/>
</dbReference>
<dbReference type="OrthoDB" id="9772295at2"/>
<sequence length="468" mass="50494">MARPRLDPARLALARFGLGVSTALSDADLAAIGRDPKGALLAELNAPERPLGAEPVSSSEAGAQERAFQQQQNAERAANRMQGPPAPPTGPQVQGPPAPPPANPIQGLVQAELIARYGRASDPVIGIRERLVWFWSNHFCVSMDKGGLVRVIAGSYEREAIRRHVTGSFAAMLMATTRHPAMIAYLDNGRSIGPNSVAGRRQNRGLNENLAREILELHTLGVNGGYSQQDVTAFATMLTGWTIGQPNDPDAVPFRFRFNPRTHEPGPKTVLGRTYPEGEEGGLTLLGDLARHPATSLHIATKLVRHFVADQPPQALVSTVSKAFSASAGDLKATVRALVEAELSWTMPETKLRQPVEWVVALHRGLGLAPDIGRIQRALNVLGQPTWRVTSPKGFPDETAPWLDGLAQRVDVANLFARIVPAAQNPLAIAERLLGPSASPETRQAIRRAESPQQALTLALLSPEFLRR</sequence>
<evidence type="ECO:0000313" key="2">
    <source>
        <dbReference type="EMBL" id="QCK88277.1"/>
    </source>
</evidence>
<feature type="region of interest" description="Disordered" evidence="1">
    <location>
        <begin position="43"/>
        <end position="105"/>
    </location>
</feature>
<feature type="compositionally biased region" description="Low complexity" evidence="1">
    <location>
        <begin position="60"/>
        <end position="83"/>
    </location>
</feature>
<protein>
    <submittedName>
        <fullName evidence="2">DUF1800 domain-containing protein</fullName>
    </submittedName>
</protein>
<proteinExistence type="predicted"/>
<dbReference type="Proteomes" id="UP000298588">
    <property type="component" value="Chromosome"/>
</dbReference>
<dbReference type="InterPro" id="IPR014917">
    <property type="entry name" value="DUF1800"/>
</dbReference>
<keyword evidence="3" id="KW-1185">Reference proteome</keyword>
<feature type="compositionally biased region" description="Pro residues" evidence="1">
    <location>
        <begin position="84"/>
        <end position="103"/>
    </location>
</feature>
<name>A0A4D7QT61_9HYPH</name>
<organism evidence="2 3">
    <name type="scientific">Phreatobacter aquaticus</name>
    <dbReference type="NCBI Taxonomy" id="2570229"/>
    <lineage>
        <taxon>Bacteria</taxon>
        <taxon>Pseudomonadati</taxon>
        <taxon>Pseudomonadota</taxon>
        <taxon>Alphaproteobacteria</taxon>
        <taxon>Hyphomicrobiales</taxon>
        <taxon>Phreatobacteraceae</taxon>
        <taxon>Phreatobacter</taxon>
    </lineage>
</organism>
<evidence type="ECO:0000313" key="3">
    <source>
        <dbReference type="Proteomes" id="UP000298588"/>
    </source>
</evidence>
<dbReference type="KEGG" id="paqt:E8L99_22200"/>
<accession>A0A4D7QT61</accession>
<dbReference type="Pfam" id="PF08811">
    <property type="entry name" value="DUF1800"/>
    <property type="match status" value="1"/>
</dbReference>
<evidence type="ECO:0000256" key="1">
    <source>
        <dbReference type="SAM" id="MobiDB-lite"/>
    </source>
</evidence>
<dbReference type="AlphaFoldDB" id="A0A4D7QT61"/>
<gene>
    <name evidence="2" type="ORF">E8L99_22200</name>
</gene>
<dbReference type="RefSeq" id="WP_137101604.1">
    <property type="nucleotide sequence ID" value="NZ_CP039865.1"/>
</dbReference>
<reference evidence="2 3" key="1">
    <citation type="submission" date="2019-04" db="EMBL/GenBank/DDBJ databases">
        <title>Phreatobacter aquaticus sp. nov.</title>
        <authorList>
            <person name="Choi A."/>
            <person name="Baek K."/>
        </authorList>
    </citation>
    <scope>NUCLEOTIDE SEQUENCE [LARGE SCALE GENOMIC DNA]</scope>
    <source>
        <strain evidence="2 3">NMCR1094</strain>
    </source>
</reference>